<protein>
    <submittedName>
        <fullName evidence="3">Uncharacterized protein</fullName>
    </submittedName>
</protein>
<dbReference type="PANTHER" id="PTHR34054">
    <property type="entry name" value="EXPRESSED PROTEIN"/>
    <property type="match status" value="1"/>
</dbReference>
<dbReference type="InterPro" id="IPR045884">
    <property type="entry name" value="At5g59350-like"/>
</dbReference>
<feature type="region of interest" description="Disordered" evidence="1">
    <location>
        <begin position="148"/>
        <end position="167"/>
    </location>
</feature>
<dbReference type="AlphaFoldDB" id="A5AZX4"/>
<keyword evidence="2" id="KW-1133">Transmembrane helix</keyword>
<dbReference type="PANTHER" id="PTHR34054:SF4">
    <property type="entry name" value="PROTEIN, PUTATIVE-RELATED"/>
    <property type="match status" value="1"/>
</dbReference>
<keyword evidence="2" id="KW-0812">Transmembrane</keyword>
<feature type="transmembrane region" description="Helical" evidence="2">
    <location>
        <begin position="7"/>
        <end position="31"/>
    </location>
</feature>
<keyword evidence="2" id="KW-0472">Membrane</keyword>
<proteinExistence type="predicted"/>
<evidence type="ECO:0000256" key="2">
    <source>
        <dbReference type="SAM" id="Phobius"/>
    </source>
</evidence>
<accession>A5AZX4</accession>
<evidence type="ECO:0000313" key="3">
    <source>
        <dbReference type="EMBL" id="CAN63000.1"/>
    </source>
</evidence>
<dbReference type="EMBL" id="AM441817">
    <property type="protein sequence ID" value="CAN63000.1"/>
    <property type="molecule type" value="Genomic_DNA"/>
</dbReference>
<reference evidence="3" key="1">
    <citation type="journal article" date="2007" name="PLoS ONE">
        <title>The first genome sequence of an elite grapevine cultivar (Pinot noir Vitis vinifera L.): coping with a highly heterozygous genome.</title>
        <authorList>
            <person name="Velasco R."/>
            <person name="Zharkikh A."/>
            <person name="Troggio M."/>
            <person name="Cartwright D.A."/>
            <person name="Cestaro A."/>
            <person name="Pruss D."/>
            <person name="Pindo M."/>
            <person name="FitzGerald L.M."/>
            <person name="Vezzulli S."/>
            <person name="Reid J."/>
            <person name="Malacarne G."/>
            <person name="Iliev D."/>
            <person name="Coppola G."/>
            <person name="Wardell B."/>
            <person name="Micheletti D."/>
            <person name="Macalma T."/>
            <person name="Facci M."/>
            <person name="Mitchell J.T."/>
            <person name="Perazzolli M."/>
            <person name="Eldredge G."/>
            <person name="Gatto P."/>
            <person name="Oyzerski R."/>
            <person name="Moretto M."/>
            <person name="Gutin N."/>
            <person name="Stefanini M."/>
            <person name="Chen Y."/>
            <person name="Segala C."/>
            <person name="Davenport C."/>
            <person name="Dematte L."/>
            <person name="Mraz A."/>
            <person name="Battilana J."/>
            <person name="Stormo K."/>
            <person name="Costa F."/>
            <person name="Tao Q."/>
            <person name="Si-Ammour A."/>
            <person name="Harkins T."/>
            <person name="Lackey A."/>
            <person name="Perbost C."/>
            <person name="Taillon B."/>
            <person name="Stella A."/>
            <person name="Solovyev V."/>
            <person name="Fawcett J.A."/>
            <person name="Sterck L."/>
            <person name="Vandepoele K."/>
            <person name="Grando S.M."/>
            <person name="Toppo S."/>
            <person name="Moser C."/>
            <person name="Lanchbury J."/>
            <person name="Bogden R."/>
            <person name="Skolnick M."/>
            <person name="Sgaramella V."/>
            <person name="Bhatnagar S.K."/>
            <person name="Fontana P."/>
            <person name="Gutin A."/>
            <person name="Van de Peer Y."/>
            <person name="Salamini F."/>
            <person name="Viola R."/>
        </authorList>
    </citation>
    <scope>NUCLEOTIDE SEQUENCE</scope>
</reference>
<evidence type="ECO:0000256" key="1">
    <source>
        <dbReference type="SAM" id="MobiDB-lite"/>
    </source>
</evidence>
<name>A5AZX4_VITVI</name>
<feature type="compositionally biased region" description="Pro residues" evidence="1">
    <location>
        <begin position="148"/>
        <end position="158"/>
    </location>
</feature>
<organism evidence="3">
    <name type="scientific">Vitis vinifera</name>
    <name type="common">Grape</name>
    <dbReference type="NCBI Taxonomy" id="29760"/>
    <lineage>
        <taxon>Eukaryota</taxon>
        <taxon>Viridiplantae</taxon>
        <taxon>Streptophyta</taxon>
        <taxon>Embryophyta</taxon>
        <taxon>Tracheophyta</taxon>
        <taxon>Spermatophyta</taxon>
        <taxon>Magnoliopsida</taxon>
        <taxon>eudicotyledons</taxon>
        <taxon>Gunneridae</taxon>
        <taxon>Pentapetalae</taxon>
        <taxon>rosids</taxon>
        <taxon>Vitales</taxon>
        <taxon>Vitaceae</taxon>
        <taxon>Viteae</taxon>
        <taxon>Vitis</taxon>
    </lineage>
</organism>
<dbReference type="ExpressionAtlas" id="A5AZX4">
    <property type="expression patterns" value="baseline and differential"/>
</dbReference>
<gene>
    <name evidence="3" type="ORF">VITISV_034237</name>
</gene>
<sequence>MIGLSKLCIVLIVVFAVFLLVIGTQLFHVYWYRKRFRRQNSTAGHPEVSRRPFLHPLQGAPLLFLLETPVPHRTPRRSPRPSCYQARVLFTIKEEEREEMEPQATDKSLSAETKSVSLGECLRVADELPELTVAVGVDEVTPFSTPCASPPYFTPSPSPTRDVGNGTTSPENVEIGNLVLAIKGLEKECSESDVSSGSKFSFVSLEVHSD</sequence>